<keyword evidence="16" id="KW-0411">Iron-sulfur</keyword>
<keyword evidence="17" id="KW-0830">Ubiquinone</keyword>
<evidence type="ECO:0000256" key="2">
    <source>
        <dbReference type="ARBA" id="ARBA00001974"/>
    </source>
</evidence>
<keyword evidence="14" id="KW-0560">Oxidoreductase</keyword>
<evidence type="ECO:0000256" key="16">
    <source>
        <dbReference type="ARBA" id="ARBA00023014"/>
    </source>
</evidence>
<evidence type="ECO:0000259" key="22">
    <source>
        <dbReference type="PROSITE" id="PS51379"/>
    </source>
</evidence>
<dbReference type="InterPro" id="IPR049398">
    <property type="entry name" value="ETF-QO/FixC_UQ-bd"/>
</dbReference>
<keyword evidence="8" id="KW-0285">Flavoprotein</keyword>
<protein>
    <recommendedName>
        <fullName evidence="6">electron-transferring-flavoprotein dehydrogenase</fullName>
        <ecNumber evidence="6">1.5.5.1</ecNumber>
    </recommendedName>
    <alternativeName>
        <fullName evidence="20">Electron-transferring-flavoprotein dehydrogenase</fullName>
    </alternativeName>
</protein>
<dbReference type="Pfam" id="PF13450">
    <property type="entry name" value="NAD_binding_8"/>
    <property type="match status" value="1"/>
</dbReference>
<dbReference type="PANTHER" id="PTHR10617">
    <property type="entry name" value="ELECTRON TRANSFER FLAVOPROTEIN-UBIQUINONE OXIDOREDUCTASE"/>
    <property type="match status" value="1"/>
</dbReference>
<keyword evidence="7" id="KW-0813">Transport</keyword>
<dbReference type="Proteomes" id="UP000574390">
    <property type="component" value="Unassembled WGS sequence"/>
</dbReference>
<evidence type="ECO:0000256" key="13">
    <source>
        <dbReference type="ARBA" id="ARBA00022982"/>
    </source>
</evidence>
<dbReference type="InterPro" id="IPR036188">
    <property type="entry name" value="FAD/NAD-bd_sf"/>
</dbReference>
<dbReference type="GO" id="GO:0008270">
    <property type="term" value="F:zinc ion binding"/>
    <property type="evidence" value="ECO:0007669"/>
    <property type="project" value="InterPro"/>
</dbReference>
<dbReference type="Gene3D" id="3.90.180.10">
    <property type="entry name" value="Medium-chain alcohol dehydrogenases, catalytic domain"/>
    <property type="match status" value="1"/>
</dbReference>
<evidence type="ECO:0000256" key="19">
    <source>
        <dbReference type="ARBA" id="ARBA00023136"/>
    </source>
</evidence>
<keyword evidence="11" id="KW-0274">FAD</keyword>
<dbReference type="PROSITE" id="PS01162">
    <property type="entry name" value="QOR_ZETA_CRYSTAL"/>
    <property type="match status" value="1"/>
</dbReference>
<dbReference type="GO" id="GO:0005743">
    <property type="term" value="C:mitochondrial inner membrane"/>
    <property type="evidence" value="ECO:0007669"/>
    <property type="project" value="UniProtKB-SubCell"/>
</dbReference>
<gene>
    <name evidence="23" type="ORF">FOZ62_009583</name>
</gene>
<evidence type="ECO:0000256" key="17">
    <source>
        <dbReference type="ARBA" id="ARBA00023075"/>
    </source>
</evidence>
<comment type="cofactor">
    <cofactor evidence="2">
        <name>FAD</name>
        <dbReference type="ChEBI" id="CHEBI:57692"/>
    </cofactor>
</comment>
<dbReference type="InterPro" id="IPR002364">
    <property type="entry name" value="Quin_OxRdtase/zeta-crystal_CS"/>
</dbReference>
<dbReference type="PANTHER" id="PTHR10617:SF107">
    <property type="entry name" value="ELECTRON TRANSFER FLAVOPROTEIN-UBIQUINONE OXIDOREDUCTASE, MITOCHONDRIAL"/>
    <property type="match status" value="1"/>
</dbReference>
<evidence type="ECO:0000256" key="7">
    <source>
        <dbReference type="ARBA" id="ARBA00022448"/>
    </source>
</evidence>
<keyword evidence="19" id="KW-0472">Membrane</keyword>
<evidence type="ECO:0000256" key="12">
    <source>
        <dbReference type="ARBA" id="ARBA00022946"/>
    </source>
</evidence>
<comment type="catalytic activity">
    <reaction evidence="21">
        <text>a ubiquinone + reduced [electron-transfer flavoprotein] = a ubiquinol + oxidized [electron-transfer flavoprotein] + H(+)</text>
        <dbReference type="Rhea" id="RHEA:24052"/>
        <dbReference type="Rhea" id="RHEA-COMP:9565"/>
        <dbReference type="Rhea" id="RHEA-COMP:9566"/>
        <dbReference type="Rhea" id="RHEA-COMP:10685"/>
        <dbReference type="Rhea" id="RHEA-COMP:10686"/>
        <dbReference type="ChEBI" id="CHEBI:15378"/>
        <dbReference type="ChEBI" id="CHEBI:16389"/>
        <dbReference type="ChEBI" id="CHEBI:17976"/>
        <dbReference type="ChEBI" id="CHEBI:57692"/>
        <dbReference type="ChEBI" id="CHEBI:58307"/>
        <dbReference type="EC" id="1.5.5.1"/>
    </reaction>
</comment>
<comment type="caution">
    <text evidence="23">The sequence shown here is derived from an EMBL/GenBank/DDBJ whole genome shotgun (WGS) entry which is preliminary data.</text>
</comment>
<dbReference type="Pfam" id="PF13602">
    <property type="entry name" value="ADH_zinc_N_2"/>
    <property type="match status" value="1"/>
</dbReference>
<dbReference type="SUPFAM" id="SSF51735">
    <property type="entry name" value="NAD(P)-binding Rossmann-fold domains"/>
    <property type="match status" value="1"/>
</dbReference>
<proteinExistence type="inferred from homology"/>
<dbReference type="SUPFAM" id="SSF54862">
    <property type="entry name" value="4Fe-4S ferredoxins"/>
    <property type="match status" value="1"/>
</dbReference>
<dbReference type="InterPro" id="IPR020843">
    <property type="entry name" value="ER"/>
</dbReference>
<dbReference type="Gene3D" id="3.50.50.60">
    <property type="entry name" value="FAD/NAD(P)-binding domain"/>
    <property type="match status" value="1"/>
</dbReference>
<dbReference type="AlphaFoldDB" id="A0A7J6T4Y2"/>
<dbReference type="SUPFAM" id="SSF50129">
    <property type="entry name" value="GroES-like"/>
    <property type="match status" value="1"/>
</dbReference>
<dbReference type="SUPFAM" id="SSF51905">
    <property type="entry name" value="FAD/NAD(P)-binding domain"/>
    <property type="match status" value="1"/>
</dbReference>
<dbReference type="GO" id="GO:0004174">
    <property type="term" value="F:electron-transferring-flavoprotein dehydrogenase activity"/>
    <property type="evidence" value="ECO:0007669"/>
    <property type="project" value="UniProtKB-EC"/>
</dbReference>
<dbReference type="EC" id="1.5.5.1" evidence="6"/>
<dbReference type="InterPro" id="IPR013154">
    <property type="entry name" value="ADH-like_N"/>
</dbReference>
<organism evidence="23 24">
    <name type="scientific">Perkinsus olseni</name>
    <name type="common">Perkinsus atlanticus</name>
    <dbReference type="NCBI Taxonomy" id="32597"/>
    <lineage>
        <taxon>Eukaryota</taxon>
        <taxon>Sar</taxon>
        <taxon>Alveolata</taxon>
        <taxon>Perkinsozoa</taxon>
        <taxon>Perkinsea</taxon>
        <taxon>Perkinsida</taxon>
        <taxon>Perkinsidae</taxon>
        <taxon>Perkinsus</taxon>
    </lineage>
</organism>
<reference evidence="23 24" key="1">
    <citation type="submission" date="2020-04" db="EMBL/GenBank/DDBJ databases">
        <title>Perkinsus olseni comparative genomics.</title>
        <authorList>
            <person name="Bogema D.R."/>
        </authorList>
    </citation>
    <scope>NUCLEOTIDE SEQUENCE [LARGE SCALE GENOMIC DNA]</scope>
    <source>
        <strain evidence="23">ATCC PRA-205</strain>
    </source>
</reference>
<dbReference type="GO" id="GO:0051536">
    <property type="term" value="F:iron-sulfur cluster binding"/>
    <property type="evidence" value="ECO:0007669"/>
    <property type="project" value="UniProtKB-KW"/>
</dbReference>
<dbReference type="Pfam" id="PF05187">
    <property type="entry name" value="Fer4_ETF_QO"/>
    <property type="match status" value="1"/>
</dbReference>
<dbReference type="Gene3D" id="3.40.50.720">
    <property type="entry name" value="NAD(P)-binding Rossmann-like Domain"/>
    <property type="match status" value="1"/>
</dbReference>
<evidence type="ECO:0000313" key="23">
    <source>
        <dbReference type="EMBL" id="KAF4740145.1"/>
    </source>
</evidence>
<dbReference type="Pfam" id="PF08240">
    <property type="entry name" value="ADH_N"/>
    <property type="match status" value="1"/>
</dbReference>
<name>A0A7J6T4Y2_PEROL</name>
<evidence type="ECO:0000313" key="24">
    <source>
        <dbReference type="Proteomes" id="UP000574390"/>
    </source>
</evidence>
<dbReference type="CDD" id="cd08267">
    <property type="entry name" value="MDR1"/>
    <property type="match status" value="1"/>
</dbReference>
<feature type="domain" description="4Fe-4S ferredoxin-type" evidence="22">
    <location>
        <begin position="987"/>
        <end position="1016"/>
    </location>
</feature>
<dbReference type="Gene3D" id="3.30.70.20">
    <property type="match status" value="1"/>
</dbReference>
<comment type="similarity">
    <text evidence="5">Belongs to the ETF-QO/FixC family.</text>
</comment>
<sequence>MVYDCVVAPGETNYEPTARQTLTKEGMYIGVNGSEPDDWLAYFIEPRVPFPVQRPNYSVALVQVNTEELVELTALVTAGKLKVDIQELPLTDEGIDTAVKAIRGRRIRGKIVIVVSDDGEIIFSKEDMPVPQPSDGQVQVKVLAASINPVDLGLPHMPIVKQNAVGRAAGFDFAGEVTIGSGEYKKGDLVYGVARQGSFCEYTVADVSRIARIPKGMSPVVAASLPVSSLASLQALKEGDVLAPGKSVLIIGASGGTGASAVQIAKAHDAKVYAVCSGRNADYVKSLGADVVLDYTKDGFQLPNDQCPADSIDAALDCVKTPNYEPSARKVLKKDANYVALGSESLTDRLAYFIEPLVPFPVQRPNYRQVLVQVNTEELTEISSLVVSGKLKVTIEELPFTEQGCVAAVKSIKGRRNRGKVVIVIYWRVIPVNDTLFCVKDALINSRPGMPSTRIIAAWTRKKILYEPRPLYNWRVCVPDGCPSSEGDDSLEYDLVVVGGGPAGLSAAIRAKQLDSSLSVCVLEKGSEIGAHILSGNVFQPTALDELMPDWRQENPAWAQTPVTHDDFMYLPTAKYAIKAPFLPSAMGNHGNFIISLGDMCRWLGEKAEDSGVEIYPGFAVSEDPVIDDKGRMVAVKIRDQGVAKDGHHKSNYEPGVKIYGRQIILAEGARGSLSLEVAKRYSLSAGRCPPKFSLGVKEVWKVDPEVSRPGHVTHTVGFPMDYMTYGGGFIYHMKDNLVHLGFVTGLGYTNTNRSPYMELQKYKTHEMLRGLLDGGKCVGYGARVINCGGYQALPSVAFPGGMLVGDAAGFLNVLKIKGTHTAMKTGMLAAEAAVADINDGAQPGHVSSKYEHAVKDSWAQKEIYGVRNIHPAFKTGLFSGLGYGAFWLMSKGREPWTFRWSKDDAARTRKQAKCKEVDYPKPDGKLTFDLTDQLPLTGVDHEADQPSHLKIKPGMEKVPKEVSFAQYGGPEQRFCPAKVYEYDEQGNLTINAQNCIHCKTCSIKTPGHFIQWTVPEGGGGPQYGSM</sequence>
<evidence type="ECO:0000256" key="1">
    <source>
        <dbReference type="ARBA" id="ARBA00001966"/>
    </source>
</evidence>
<dbReference type="PROSITE" id="PS51379">
    <property type="entry name" value="4FE4S_FER_2"/>
    <property type="match status" value="1"/>
</dbReference>
<keyword evidence="9" id="KW-0479">Metal-binding</keyword>
<dbReference type="InterPro" id="IPR007859">
    <property type="entry name" value="ETF-QO/FixX_C"/>
</dbReference>
<evidence type="ECO:0000256" key="8">
    <source>
        <dbReference type="ARBA" id="ARBA00022630"/>
    </source>
</evidence>
<evidence type="ECO:0000256" key="11">
    <source>
        <dbReference type="ARBA" id="ARBA00022827"/>
    </source>
</evidence>
<dbReference type="InterPro" id="IPR017896">
    <property type="entry name" value="4Fe4S_Fe-S-bd"/>
</dbReference>
<dbReference type="SMART" id="SM00829">
    <property type="entry name" value="PKS_ER"/>
    <property type="match status" value="1"/>
</dbReference>
<comment type="subcellular location">
    <subcellularLocation>
        <location evidence="4">Mitochondrion inner membrane</location>
    </subcellularLocation>
</comment>
<evidence type="ECO:0000256" key="14">
    <source>
        <dbReference type="ARBA" id="ARBA00023002"/>
    </source>
</evidence>
<evidence type="ECO:0000256" key="6">
    <source>
        <dbReference type="ARBA" id="ARBA00012696"/>
    </source>
</evidence>
<comment type="cofactor">
    <cofactor evidence="1">
        <name>[4Fe-4S] cluster</name>
        <dbReference type="ChEBI" id="CHEBI:49883"/>
    </cofactor>
</comment>
<evidence type="ECO:0000256" key="10">
    <source>
        <dbReference type="ARBA" id="ARBA00022792"/>
    </source>
</evidence>
<dbReference type="Gene3D" id="3.30.9.90">
    <property type="match status" value="1"/>
</dbReference>
<dbReference type="InterPro" id="IPR040156">
    <property type="entry name" value="ETF-QO"/>
</dbReference>
<keyword evidence="10" id="KW-0999">Mitochondrion inner membrane</keyword>
<evidence type="ECO:0000256" key="3">
    <source>
        <dbReference type="ARBA" id="ARBA00002819"/>
    </source>
</evidence>
<dbReference type="Pfam" id="PF21162">
    <property type="entry name" value="ETFQO_UQ-bd"/>
    <property type="match status" value="1"/>
</dbReference>
<evidence type="ECO:0000256" key="4">
    <source>
        <dbReference type="ARBA" id="ARBA00004273"/>
    </source>
</evidence>
<evidence type="ECO:0000256" key="15">
    <source>
        <dbReference type="ARBA" id="ARBA00023004"/>
    </source>
</evidence>
<dbReference type="SUPFAM" id="SSF54373">
    <property type="entry name" value="FAD-linked reductases, C-terminal domain"/>
    <property type="match status" value="1"/>
</dbReference>
<dbReference type="FunFam" id="3.30.70.20:FF:000015">
    <property type="entry name" value="Electron transfer flavoprotein-ubiquinone oxidoreductase"/>
    <property type="match status" value="1"/>
</dbReference>
<evidence type="ECO:0000256" key="9">
    <source>
        <dbReference type="ARBA" id="ARBA00022723"/>
    </source>
</evidence>
<keyword evidence="15" id="KW-0408">Iron</keyword>
<dbReference type="InterPro" id="IPR036291">
    <property type="entry name" value="NAD(P)-bd_dom_sf"/>
</dbReference>
<keyword evidence="18" id="KW-0496">Mitochondrion</keyword>
<accession>A0A7J6T4Y2</accession>
<evidence type="ECO:0000256" key="21">
    <source>
        <dbReference type="ARBA" id="ARBA00052682"/>
    </source>
</evidence>
<evidence type="ECO:0000256" key="5">
    <source>
        <dbReference type="ARBA" id="ARBA00006796"/>
    </source>
</evidence>
<comment type="function">
    <text evidence="3">Accepts electrons from ETF and reduces ubiquinone.</text>
</comment>
<evidence type="ECO:0000256" key="20">
    <source>
        <dbReference type="ARBA" id="ARBA00032754"/>
    </source>
</evidence>
<dbReference type="InterPro" id="IPR011032">
    <property type="entry name" value="GroES-like_sf"/>
</dbReference>
<evidence type="ECO:0000256" key="18">
    <source>
        <dbReference type="ARBA" id="ARBA00023128"/>
    </source>
</evidence>
<keyword evidence="13" id="KW-0249">Electron transport</keyword>
<dbReference type="EMBL" id="JABANM010009936">
    <property type="protein sequence ID" value="KAF4740145.1"/>
    <property type="molecule type" value="Genomic_DNA"/>
</dbReference>
<keyword evidence="12" id="KW-0809">Transit peptide</keyword>